<dbReference type="InterPro" id="IPR036179">
    <property type="entry name" value="Ig-like_dom_sf"/>
</dbReference>
<dbReference type="PROSITE" id="PS50835">
    <property type="entry name" value="IG_LIKE"/>
    <property type="match status" value="3"/>
</dbReference>
<feature type="transmembrane region" description="Helical" evidence="3">
    <location>
        <begin position="407"/>
        <end position="432"/>
    </location>
</feature>
<evidence type="ECO:0000313" key="7">
    <source>
        <dbReference type="Proteomes" id="UP001163046"/>
    </source>
</evidence>
<dbReference type="CDD" id="cd00096">
    <property type="entry name" value="Ig"/>
    <property type="match status" value="2"/>
</dbReference>
<dbReference type="Proteomes" id="UP001163046">
    <property type="component" value="Unassembled WGS sequence"/>
</dbReference>
<keyword evidence="6" id="KW-0547">Nucleotide-binding</keyword>
<dbReference type="PANTHER" id="PTHR44170">
    <property type="entry name" value="PROTEIN SIDEKICK"/>
    <property type="match status" value="1"/>
</dbReference>
<feature type="domain" description="Ig-like" evidence="5">
    <location>
        <begin position="301"/>
        <end position="382"/>
    </location>
</feature>
<feature type="domain" description="Ig-like" evidence="5">
    <location>
        <begin position="22"/>
        <end position="116"/>
    </location>
</feature>
<organism evidence="6 7">
    <name type="scientific">Desmophyllum pertusum</name>
    <dbReference type="NCBI Taxonomy" id="174260"/>
    <lineage>
        <taxon>Eukaryota</taxon>
        <taxon>Metazoa</taxon>
        <taxon>Cnidaria</taxon>
        <taxon>Anthozoa</taxon>
        <taxon>Hexacorallia</taxon>
        <taxon>Scleractinia</taxon>
        <taxon>Caryophylliina</taxon>
        <taxon>Caryophylliidae</taxon>
        <taxon>Desmophyllum</taxon>
    </lineage>
</organism>
<feature type="chain" id="PRO_5040923826" evidence="4">
    <location>
        <begin position="20"/>
        <end position="695"/>
    </location>
</feature>
<comment type="caution">
    <text evidence="6">The sequence shown here is derived from an EMBL/GenBank/DDBJ whole genome shotgun (WGS) entry which is preliminary data.</text>
</comment>
<proteinExistence type="predicted"/>
<evidence type="ECO:0000313" key="6">
    <source>
        <dbReference type="EMBL" id="KAJ7377576.1"/>
    </source>
</evidence>
<protein>
    <submittedName>
        <fullName evidence="6">ATP-dependent DNA helicase chl1</fullName>
    </submittedName>
</protein>
<name>A0A9X0CVY7_9CNID</name>
<keyword evidence="4" id="KW-0732">Signal</keyword>
<dbReference type="Pfam" id="PF13927">
    <property type="entry name" value="Ig_3"/>
    <property type="match status" value="2"/>
</dbReference>
<keyword evidence="6" id="KW-0347">Helicase</keyword>
<evidence type="ECO:0000256" key="2">
    <source>
        <dbReference type="ARBA" id="ARBA00023157"/>
    </source>
</evidence>
<dbReference type="EMBL" id="MU826376">
    <property type="protein sequence ID" value="KAJ7377576.1"/>
    <property type="molecule type" value="Genomic_DNA"/>
</dbReference>
<dbReference type="InterPro" id="IPR003598">
    <property type="entry name" value="Ig_sub2"/>
</dbReference>
<dbReference type="OrthoDB" id="6244967at2759"/>
<keyword evidence="1" id="KW-0677">Repeat</keyword>
<dbReference type="PANTHER" id="PTHR44170:SF6">
    <property type="entry name" value="CONTACTIN"/>
    <property type="match status" value="1"/>
</dbReference>
<dbReference type="SMART" id="SM00408">
    <property type="entry name" value="IGc2"/>
    <property type="match status" value="2"/>
</dbReference>
<feature type="domain" description="Ig-like" evidence="5">
    <location>
        <begin position="232"/>
        <end position="298"/>
    </location>
</feature>
<dbReference type="AlphaFoldDB" id="A0A9X0CVY7"/>
<dbReference type="GO" id="GO:0016020">
    <property type="term" value="C:membrane"/>
    <property type="evidence" value="ECO:0007669"/>
    <property type="project" value="UniProtKB-SubCell"/>
</dbReference>
<evidence type="ECO:0000256" key="1">
    <source>
        <dbReference type="ARBA" id="ARBA00022737"/>
    </source>
</evidence>
<dbReference type="InterPro" id="IPR013783">
    <property type="entry name" value="Ig-like_fold"/>
</dbReference>
<sequence length="695" mass="77333">MLGWLTWIVLVQGIYNALSGEPPVIRDFQAHDLTQPEDVPSESGFQLPCKASGTSPLEYIWQHNGRDIKYGDQYRLLKSGTLQGSFLNHTNNGKYQCFVKNDFGEDFSRKLKVLVSAAGDFHYESNKKAPVVLGKAIEIPCPDHEPSYGVTYRWGGYSPADGVFGPFTEDERIAVTLDGTLVIMNVTRQDVNKVNNMRGIMCQMTISTAEARYSHVVDFKSQGTEFTGIKAPVFYASPKRLEEAREGYQKKLYCLAVAKPSPYIIWRKDGEKIEDGDDAYSSAGSFDRLSVNTFLTVKASPEWNVELSQNTSTPRSETTLLMCLARGVPSPRYRWFRNGHEIDVSDSRVKLQNNVLKLTHVDDWHEAVFQCVAENDQGMEVTSIWVHVEDAPTNVDPSSQRGDGPDYLIWIILIAILGVLLIVAIVVIIFCYKRRKARRDEATDEAPRYNEVFDDFQIPNLDPSTAGVASYEALDPEQDLDDSGLYEKLDFRPLDNGPDYDNPGKPLPEYLELVSDTNVAPGNTASTAKIGGPGKEYYEPMESDMRGNAPDYDNPDTSLPEYLGLVNNTNVPPENTASAAKTGGPGKEYYEPMEMEASNVKNPVESISPSPKYYELTAGNLEPTKDTKGLSSSADYYQPMADKTGLTGQGEQPSAPPEYYIPMAETASVTHRRATHRPRVVTIQRMVYAQANCEG</sequence>
<gene>
    <name evidence="6" type="primary">CHL1_8</name>
    <name evidence="6" type="ORF">OS493_028134</name>
</gene>
<dbReference type="GO" id="GO:0098609">
    <property type="term" value="P:cell-cell adhesion"/>
    <property type="evidence" value="ECO:0007669"/>
    <property type="project" value="TreeGrafter"/>
</dbReference>
<accession>A0A9X0CVY7</accession>
<keyword evidence="6" id="KW-0378">Hydrolase</keyword>
<dbReference type="InterPro" id="IPR003599">
    <property type="entry name" value="Ig_sub"/>
</dbReference>
<evidence type="ECO:0000259" key="5">
    <source>
        <dbReference type="PROSITE" id="PS50835"/>
    </source>
</evidence>
<dbReference type="InterPro" id="IPR007110">
    <property type="entry name" value="Ig-like_dom"/>
</dbReference>
<keyword evidence="6" id="KW-0067">ATP-binding</keyword>
<dbReference type="GO" id="GO:0004386">
    <property type="term" value="F:helicase activity"/>
    <property type="evidence" value="ECO:0007669"/>
    <property type="project" value="UniProtKB-KW"/>
</dbReference>
<keyword evidence="3" id="KW-0472">Membrane</keyword>
<reference evidence="6" key="1">
    <citation type="submission" date="2023-01" db="EMBL/GenBank/DDBJ databases">
        <title>Genome assembly of the deep-sea coral Lophelia pertusa.</title>
        <authorList>
            <person name="Herrera S."/>
            <person name="Cordes E."/>
        </authorList>
    </citation>
    <scope>NUCLEOTIDE SEQUENCE</scope>
    <source>
        <strain evidence="6">USNM1676648</strain>
        <tissue evidence="6">Polyp</tissue>
    </source>
</reference>
<dbReference type="Gene3D" id="2.60.40.10">
    <property type="entry name" value="Immunoglobulins"/>
    <property type="match status" value="3"/>
</dbReference>
<feature type="signal peptide" evidence="4">
    <location>
        <begin position="1"/>
        <end position="19"/>
    </location>
</feature>
<evidence type="ECO:0000256" key="3">
    <source>
        <dbReference type="SAM" id="Phobius"/>
    </source>
</evidence>
<evidence type="ECO:0000256" key="4">
    <source>
        <dbReference type="SAM" id="SignalP"/>
    </source>
</evidence>
<dbReference type="SMART" id="SM00409">
    <property type="entry name" value="IG"/>
    <property type="match status" value="2"/>
</dbReference>
<keyword evidence="7" id="KW-1185">Reference proteome</keyword>
<keyword evidence="3" id="KW-1133">Transmembrane helix</keyword>
<keyword evidence="2" id="KW-1015">Disulfide bond</keyword>
<keyword evidence="3" id="KW-0812">Transmembrane</keyword>
<dbReference type="SUPFAM" id="SSF48726">
    <property type="entry name" value="Immunoglobulin"/>
    <property type="match status" value="3"/>
</dbReference>